<protein>
    <recommendedName>
        <fullName evidence="1">Band 7 domain-containing protein</fullName>
    </recommendedName>
</protein>
<proteinExistence type="predicted"/>
<name>A0AAN8G1C1_PATCE</name>
<evidence type="ECO:0000313" key="2">
    <source>
        <dbReference type="EMBL" id="KAK6165893.1"/>
    </source>
</evidence>
<comment type="caution">
    <text evidence="2">The sequence shown here is derived from an EMBL/GenBank/DDBJ whole genome shotgun (WGS) entry which is preliminary data.</text>
</comment>
<accession>A0AAN8G1C1</accession>
<dbReference type="EMBL" id="JAZGQO010000021">
    <property type="protein sequence ID" value="KAK6165893.1"/>
    <property type="molecule type" value="Genomic_DNA"/>
</dbReference>
<dbReference type="Pfam" id="PF01145">
    <property type="entry name" value="Band_7"/>
    <property type="match status" value="1"/>
</dbReference>
<evidence type="ECO:0000313" key="3">
    <source>
        <dbReference type="Proteomes" id="UP001347796"/>
    </source>
</evidence>
<organism evidence="2 3">
    <name type="scientific">Patella caerulea</name>
    <name type="common">Rayed Mediterranean limpet</name>
    <dbReference type="NCBI Taxonomy" id="87958"/>
    <lineage>
        <taxon>Eukaryota</taxon>
        <taxon>Metazoa</taxon>
        <taxon>Spiralia</taxon>
        <taxon>Lophotrochozoa</taxon>
        <taxon>Mollusca</taxon>
        <taxon>Gastropoda</taxon>
        <taxon>Patellogastropoda</taxon>
        <taxon>Patelloidea</taxon>
        <taxon>Patellidae</taxon>
        <taxon>Patella</taxon>
    </lineage>
</organism>
<sequence length="305" mass="34793">MSFVGLEYYEMGFKRQKSTGTVDTDKVYEGGKHFIGPDYEFKVFRSDAHFVTLTDVSVFTLDKLEVDLDISFQYFLRPDQLSLLHSQYDIYYKNIMKTSATDAFKGQAPNYSTRQYISERNTVEEAMFKAVRERLGGKCCAKDCSEHKYACPPGCKPIASCNLEDKGLFVDVKYFQLKSVNIPGDVEERFLKALTLREEADKEHLLQEAQVVRKNTEAEVQRRKNQAIEISQNATAQSQLLEAISQANYTATIEKARSSGLKQLYTTLGITDQNIKNSFDYLRTLQGLENVHLTVDFQQRIAGTL</sequence>
<dbReference type="Proteomes" id="UP001347796">
    <property type="component" value="Unassembled WGS sequence"/>
</dbReference>
<dbReference type="AlphaFoldDB" id="A0AAN8G1C1"/>
<feature type="domain" description="Band 7" evidence="1">
    <location>
        <begin position="23"/>
        <end position="211"/>
    </location>
</feature>
<reference evidence="2 3" key="1">
    <citation type="submission" date="2024-01" db="EMBL/GenBank/DDBJ databases">
        <title>The genome of the rayed Mediterranean limpet Patella caerulea (Linnaeus, 1758).</title>
        <authorList>
            <person name="Anh-Thu Weber A."/>
            <person name="Halstead-Nussloch G."/>
        </authorList>
    </citation>
    <scope>NUCLEOTIDE SEQUENCE [LARGE SCALE GENOMIC DNA]</scope>
    <source>
        <strain evidence="2">AATW-2023a</strain>
        <tissue evidence="2">Whole specimen</tissue>
    </source>
</reference>
<gene>
    <name evidence="2" type="ORF">SNE40_022710</name>
</gene>
<evidence type="ECO:0000259" key="1">
    <source>
        <dbReference type="Pfam" id="PF01145"/>
    </source>
</evidence>
<dbReference type="InterPro" id="IPR001107">
    <property type="entry name" value="Band_7"/>
</dbReference>
<keyword evidence="3" id="KW-1185">Reference proteome</keyword>